<dbReference type="EMBL" id="KI913972">
    <property type="protein sequence ID" value="ETV97535.1"/>
    <property type="molecule type" value="Genomic_DNA"/>
</dbReference>
<gene>
    <name evidence="1" type="ORF">H310_09449</name>
</gene>
<organism evidence="1">
    <name type="scientific">Aphanomyces invadans</name>
    <dbReference type="NCBI Taxonomy" id="157072"/>
    <lineage>
        <taxon>Eukaryota</taxon>
        <taxon>Sar</taxon>
        <taxon>Stramenopiles</taxon>
        <taxon>Oomycota</taxon>
        <taxon>Saprolegniomycetes</taxon>
        <taxon>Saprolegniales</taxon>
        <taxon>Verrucalvaceae</taxon>
        <taxon>Aphanomyces</taxon>
    </lineage>
</organism>
<dbReference type="OrthoDB" id="69915at2759"/>
<dbReference type="VEuPathDB" id="FungiDB:H310_09449"/>
<dbReference type="RefSeq" id="XP_008873744.1">
    <property type="nucleotide sequence ID" value="XM_008875522.1"/>
</dbReference>
<protein>
    <submittedName>
        <fullName evidence="1">Uncharacterized protein</fullName>
    </submittedName>
</protein>
<dbReference type="eggNOG" id="ENOG502S6IW">
    <property type="taxonomic scope" value="Eukaryota"/>
</dbReference>
<proteinExistence type="predicted"/>
<dbReference type="GeneID" id="20086499"/>
<dbReference type="PANTHER" id="PTHR34859:SF2">
    <property type="entry name" value="LYSM DOMAIN-CONTAINING PROTEIN"/>
    <property type="match status" value="1"/>
</dbReference>
<name>A0A024TTQ1_9STRA</name>
<sequence length="437" mass="46570">MQDFQTIMSLVDQIRNIAMMGLNRTNGQQFVAAIKIAIQRDDLRVKDGKDLLKDIKDIVARGHIAGPQAVADIMKVFQGGMKLTTVADLISDLQKVIQNASKDVETTLKLVNVLQRIQSEGVNIFSLPGLVLEIQPLITAGTLFVKDAANLVRTIQIIAKNGISLRDSILVLDAILTALQEALAPFDTNRMVCRRSGEGRGVGTVFEIQCKEDEEAYGALCYPRCKEGYEKVGCCICRKKGCSGVEGVTDIGVSCTKPAAYGRGAGYALWQEDKCKKENGGTCEKYGLIWYPQCRSSFHPVGCCICSPDCPAGTIDDGAFCRKDWYSVGVGVSRLGCPAGKEQSGALCYPPCSGTLIGAGLFCVPKCNGATPFHCGLFCTSSAITCSTSSIKVAGSVVKVALNVLDADVLGALSGVVQAGGNYIKVSRCPSNIARLP</sequence>
<dbReference type="AlphaFoldDB" id="A0A024TTQ1"/>
<accession>A0A024TTQ1</accession>
<dbReference type="PANTHER" id="PTHR34859">
    <property type="entry name" value="UNNAMED PRODUCT"/>
    <property type="match status" value="1"/>
</dbReference>
<reference evidence="1" key="1">
    <citation type="submission" date="2013-12" db="EMBL/GenBank/DDBJ databases">
        <title>The Genome Sequence of Aphanomyces invadans NJM9701.</title>
        <authorList>
            <consortium name="The Broad Institute Genomics Platform"/>
            <person name="Russ C."/>
            <person name="Tyler B."/>
            <person name="van West P."/>
            <person name="Dieguez-Uribeondo J."/>
            <person name="Young S.K."/>
            <person name="Zeng Q."/>
            <person name="Gargeya S."/>
            <person name="Fitzgerald M."/>
            <person name="Abouelleil A."/>
            <person name="Alvarado L."/>
            <person name="Chapman S.B."/>
            <person name="Gainer-Dewar J."/>
            <person name="Goldberg J."/>
            <person name="Griggs A."/>
            <person name="Gujja S."/>
            <person name="Hansen M."/>
            <person name="Howarth C."/>
            <person name="Imamovic A."/>
            <person name="Ireland A."/>
            <person name="Larimer J."/>
            <person name="McCowan C."/>
            <person name="Murphy C."/>
            <person name="Pearson M."/>
            <person name="Poon T.W."/>
            <person name="Priest M."/>
            <person name="Roberts A."/>
            <person name="Saif S."/>
            <person name="Shea T."/>
            <person name="Sykes S."/>
            <person name="Wortman J."/>
            <person name="Nusbaum C."/>
            <person name="Birren B."/>
        </authorList>
    </citation>
    <scope>NUCLEOTIDE SEQUENCE [LARGE SCALE GENOMIC DNA]</scope>
    <source>
        <strain evidence="1">NJM9701</strain>
    </source>
</reference>
<evidence type="ECO:0000313" key="1">
    <source>
        <dbReference type="EMBL" id="ETV97535.1"/>
    </source>
</evidence>